<dbReference type="EMBL" id="JABEZZ010000004">
    <property type="protein sequence ID" value="MBA0584100.1"/>
    <property type="molecule type" value="Genomic_DNA"/>
</dbReference>
<reference evidence="1 2" key="1">
    <citation type="journal article" date="2019" name="Genome Biol. Evol.">
        <title>Insights into the evolution of the New World diploid cottons (Gossypium, subgenus Houzingenia) based on genome sequencing.</title>
        <authorList>
            <person name="Grover C.E."/>
            <person name="Arick M.A. 2nd"/>
            <person name="Thrash A."/>
            <person name="Conover J.L."/>
            <person name="Sanders W.S."/>
            <person name="Peterson D.G."/>
            <person name="Frelichowski J.E."/>
            <person name="Scheffler J.A."/>
            <person name="Scheffler B.E."/>
            <person name="Wendel J.F."/>
        </authorList>
    </citation>
    <scope>NUCLEOTIDE SEQUENCE [LARGE SCALE GENOMIC DNA]</scope>
    <source>
        <strain evidence="1">8</strain>
        <tissue evidence="1">Leaf</tissue>
    </source>
</reference>
<dbReference type="Proteomes" id="UP000593578">
    <property type="component" value="Unassembled WGS sequence"/>
</dbReference>
<protein>
    <recommendedName>
        <fullName evidence="3">Reverse transcriptase zinc-binding domain-containing protein</fullName>
    </recommendedName>
</protein>
<evidence type="ECO:0008006" key="3">
    <source>
        <dbReference type="Google" id="ProtNLM"/>
    </source>
</evidence>
<accession>A0A7J8P4X5</accession>
<proteinExistence type="predicted"/>
<evidence type="ECO:0000313" key="1">
    <source>
        <dbReference type="EMBL" id="MBA0584100.1"/>
    </source>
</evidence>
<name>A0A7J8P4X5_GOSRA</name>
<feature type="non-terminal residue" evidence="1">
    <location>
        <position position="1"/>
    </location>
</feature>
<organism evidence="1 2">
    <name type="scientific">Gossypium raimondii</name>
    <name type="common">Peruvian cotton</name>
    <name type="synonym">Gossypium klotzschianum subsp. raimondii</name>
    <dbReference type="NCBI Taxonomy" id="29730"/>
    <lineage>
        <taxon>Eukaryota</taxon>
        <taxon>Viridiplantae</taxon>
        <taxon>Streptophyta</taxon>
        <taxon>Embryophyta</taxon>
        <taxon>Tracheophyta</taxon>
        <taxon>Spermatophyta</taxon>
        <taxon>Magnoliopsida</taxon>
        <taxon>eudicotyledons</taxon>
        <taxon>Gunneridae</taxon>
        <taxon>Pentapetalae</taxon>
        <taxon>rosids</taxon>
        <taxon>malvids</taxon>
        <taxon>Malvales</taxon>
        <taxon>Malvaceae</taxon>
        <taxon>Malvoideae</taxon>
        <taxon>Gossypium</taxon>
    </lineage>
</organism>
<gene>
    <name evidence="1" type="ORF">Gorai_014928</name>
</gene>
<comment type="caution">
    <text evidence="1">The sequence shown here is derived from an EMBL/GenBank/DDBJ whole genome shotgun (WGS) entry which is preliminary data.</text>
</comment>
<evidence type="ECO:0000313" key="2">
    <source>
        <dbReference type="Proteomes" id="UP000593578"/>
    </source>
</evidence>
<dbReference type="AlphaFoldDB" id="A0A7J8P4X5"/>
<sequence length="154" mass="17762">MGIQECPRCVNGIETVEHVFRDCLKSKEICQQLGIRWPTMSSNMHIKDWVNQFFENNSKYLCEIFCCTLRAIWTRRNQLLHEDGAACGTYYGRDRRGCLIDDSEATNKGNLNRQVNGVAHLLVVEGLKRNAKSYLIGEVLLFAKEAVDEDYRQQ</sequence>